<comment type="caution">
    <text evidence="2">The sequence shown here is derived from an EMBL/GenBank/DDBJ whole genome shotgun (WGS) entry which is preliminary data.</text>
</comment>
<evidence type="ECO:0000313" key="2">
    <source>
        <dbReference type="EMBL" id="KAJ3570825.1"/>
    </source>
</evidence>
<dbReference type="AlphaFoldDB" id="A0A9W8NE67"/>
<dbReference type="EMBL" id="JANPWZ010000897">
    <property type="protein sequence ID" value="KAJ3570825.1"/>
    <property type="molecule type" value="Genomic_DNA"/>
</dbReference>
<feature type="region of interest" description="Disordered" evidence="1">
    <location>
        <begin position="197"/>
        <end position="253"/>
    </location>
</feature>
<name>A0A9W8NE67_9PEZI</name>
<sequence>MVVTTSDSSSNYFDWPNPELKFLDRHHLKTLLEDLDQYRSKFQQVTANTTRTGGPDIDALFAQVYEPCFWGIIGLAQITGPIEPLDADLIAETAALEAQLQACGIDEKPQFALPIPPLPVPEYDVFFKGCCTLVESVVNVFVMGDAPGYQLAHGENCSDDFVFHILHEFTSRFNRYPFLRLFHDRLMEKLNSTKTGIAYHKNKTEHVKPTSERQPKRKIDALNPDEDAKKSLESQMHKHPKLDDFLSSPSSRP</sequence>
<protein>
    <submittedName>
        <fullName evidence="2">Uncharacterized protein</fullName>
    </submittedName>
</protein>
<keyword evidence="3" id="KW-1185">Reference proteome</keyword>
<proteinExistence type="predicted"/>
<evidence type="ECO:0000313" key="3">
    <source>
        <dbReference type="Proteomes" id="UP001148614"/>
    </source>
</evidence>
<feature type="compositionally biased region" description="Basic and acidic residues" evidence="1">
    <location>
        <begin position="202"/>
        <end position="244"/>
    </location>
</feature>
<evidence type="ECO:0000256" key="1">
    <source>
        <dbReference type="SAM" id="MobiDB-lite"/>
    </source>
</evidence>
<dbReference type="Proteomes" id="UP001148614">
    <property type="component" value="Unassembled WGS sequence"/>
</dbReference>
<reference evidence="2" key="1">
    <citation type="submission" date="2022-07" db="EMBL/GenBank/DDBJ databases">
        <title>Genome Sequence of Xylaria arbuscula.</title>
        <authorList>
            <person name="Buettner E."/>
        </authorList>
    </citation>
    <scope>NUCLEOTIDE SEQUENCE</scope>
    <source>
        <strain evidence="2">VT107</strain>
    </source>
</reference>
<gene>
    <name evidence="2" type="ORF">NPX13_g5601</name>
</gene>
<organism evidence="2 3">
    <name type="scientific">Xylaria arbuscula</name>
    <dbReference type="NCBI Taxonomy" id="114810"/>
    <lineage>
        <taxon>Eukaryota</taxon>
        <taxon>Fungi</taxon>
        <taxon>Dikarya</taxon>
        <taxon>Ascomycota</taxon>
        <taxon>Pezizomycotina</taxon>
        <taxon>Sordariomycetes</taxon>
        <taxon>Xylariomycetidae</taxon>
        <taxon>Xylariales</taxon>
        <taxon>Xylariaceae</taxon>
        <taxon>Xylaria</taxon>
    </lineage>
</organism>
<accession>A0A9W8NE67</accession>